<reference evidence="3" key="3">
    <citation type="journal article" date="2018" name="Mol. Plant Microbe Interact.">
        <title>Genome sequence resources for the wheat stripe rust pathogen (Puccinia striiformis f. sp. tritici) and the barley stripe rust pathogen (Puccinia striiformis f. sp. hordei).</title>
        <authorList>
            <person name="Xia C."/>
            <person name="Wang M."/>
            <person name="Yin C."/>
            <person name="Cornejo O.E."/>
            <person name="Hulbert S.H."/>
            <person name="Chen X."/>
        </authorList>
    </citation>
    <scope>NUCLEOTIDE SEQUENCE [LARGE SCALE GENOMIC DNA]</scope>
    <source>
        <strain evidence="3">93TX-2</strain>
    </source>
</reference>
<sequence>MVAIYTIASLAITTAIVVAHPFNGQLASRQVISSSTSASSSYKSIASQMRTLRQDIAGNRISATEARKQVQSLSQQASTSISAVNTCSTCFTGQQVSSMTASAKETYSEMSSLMQTVGTTYKDQAPSVLQSFGALDSSLKQNLNKFSAVGVPVASIVPTTFAQTVSKAGMSQTAQSASSVQIGGGAIQSTASASSSYKSVASQMRTLRQDIAGNRISASEARKQVQSLSQQASTSISAVNTCSTCFTGQQVSSMTASAKETYSEMSSLMQTVGATYKDQAPSVLQSFYLCDFSKAFGALDSSLKQNLSKFSAVGVPMTNIVPTTFASTVSKAGLSQTSQAASSSVSAGGAKVGSW</sequence>
<proteinExistence type="predicted"/>
<comment type="caution">
    <text evidence="2">The sequence shown here is derived from an EMBL/GenBank/DDBJ whole genome shotgun (WGS) entry which is preliminary data.</text>
</comment>
<feature type="signal peptide" evidence="1">
    <location>
        <begin position="1"/>
        <end position="19"/>
    </location>
</feature>
<dbReference type="EMBL" id="PKSM01000061">
    <property type="protein sequence ID" value="POW18657.1"/>
    <property type="molecule type" value="Genomic_DNA"/>
</dbReference>
<dbReference type="VEuPathDB" id="FungiDB:PSHT_05492"/>
<name>A0A2S4WAD1_9BASI</name>
<organism evidence="2 3">
    <name type="scientific">Puccinia striiformis</name>
    <dbReference type="NCBI Taxonomy" id="27350"/>
    <lineage>
        <taxon>Eukaryota</taxon>
        <taxon>Fungi</taxon>
        <taxon>Dikarya</taxon>
        <taxon>Basidiomycota</taxon>
        <taxon>Pucciniomycotina</taxon>
        <taxon>Pucciniomycetes</taxon>
        <taxon>Pucciniales</taxon>
        <taxon>Pucciniaceae</taxon>
        <taxon>Puccinia</taxon>
    </lineage>
</organism>
<evidence type="ECO:0000313" key="2">
    <source>
        <dbReference type="EMBL" id="POW18657.1"/>
    </source>
</evidence>
<dbReference type="OrthoDB" id="2517478at2759"/>
<keyword evidence="3" id="KW-1185">Reference proteome</keyword>
<dbReference type="Proteomes" id="UP000238274">
    <property type="component" value="Unassembled WGS sequence"/>
</dbReference>
<evidence type="ECO:0000313" key="3">
    <source>
        <dbReference type="Proteomes" id="UP000238274"/>
    </source>
</evidence>
<reference evidence="3" key="2">
    <citation type="journal article" date="2018" name="BMC Genomics">
        <title>Genomic insights into host adaptation between the wheat stripe rust pathogen (Puccinia striiformis f. sp. tritici) and the barley stripe rust pathogen (Puccinia striiformis f. sp. hordei).</title>
        <authorList>
            <person name="Xia C."/>
            <person name="Wang M."/>
            <person name="Yin C."/>
            <person name="Cornejo O.E."/>
            <person name="Hulbert S.H."/>
            <person name="Chen X."/>
        </authorList>
    </citation>
    <scope>NUCLEOTIDE SEQUENCE [LARGE SCALE GENOMIC DNA]</scope>
    <source>
        <strain evidence="3">93TX-2</strain>
    </source>
</reference>
<feature type="chain" id="PRO_5015752243" evidence="1">
    <location>
        <begin position="20"/>
        <end position="355"/>
    </location>
</feature>
<reference evidence="2 3" key="1">
    <citation type="submission" date="2017-12" db="EMBL/GenBank/DDBJ databases">
        <title>Gene loss provides genomic basis for host adaptation in cereal stripe rust fungi.</title>
        <authorList>
            <person name="Xia C."/>
        </authorList>
    </citation>
    <scope>NUCLEOTIDE SEQUENCE [LARGE SCALE GENOMIC DNA]</scope>
    <source>
        <strain evidence="2 3">93TX-2</strain>
    </source>
</reference>
<protein>
    <submittedName>
        <fullName evidence="2">Uncharacterized protein</fullName>
    </submittedName>
</protein>
<keyword evidence="1" id="KW-0732">Signal</keyword>
<dbReference type="VEuPathDB" id="FungiDB:PSTT_00044"/>
<evidence type="ECO:0000256" key="1">
    <source>
        <dbReference type="SAM" id="SignalP"/>
    </source>
</evidence>
<dbReference type="AlphaFoldDB" id="A0A2S4WAD1"/>
<accession>A0A2S4WAD1</accession>
<gene>
    <name evidence="2" type="ORF">PSHT_05492</name>
</gene>